<proteinExistence type="predicted"/>
<dbReference type="AlphaFoldDB" id="A0A0E0E2Y9"/>
<evidence type="ECO:0000313" key="3">
    <source>
        <dbReference type="Proteomes" id="UP000008021"/>
    </source>
</evidence>
<reference evidence="2" key="1">
    <citation type="submission" date="2015-04" db="UniProtKB">
        <authorList>
            <consortium name="EnsemblPlants"/>
        </authorList>
    </citation>
    <scope>IDENTIFICATION</scope>
</reference>
<dbReference type="EnsemblPlants" id="OMERI06G19170.1">
    <property type="protein sequence ID" value="OMERI06G19170.1"/>
    <property type="gene ID" value="OMERI06G19170"/>
</dbReference>
<organism evidence="2">
    <name type="scientific">Oryza meridionalis</name>
    <dbReference type="NCBI Taxonomy" id="40149"/>
    <lineage>
        <taxon>Eukaryota</taxon>
        <taxon>Viridiplantae</taxon>
        <taxon>Streptophyta</taxon>
        <taxon>Embryophyta</taxon>
        <taxon>Tracheophyta</taxon>
        <taxon>Spermatophyta</taxon>
        <taxon>Magnoliopsida</taxon>
        <taxon>Liliopsida</taxon>
        <taxon>Poales</taxon>
        <taxon>Poaceae</taxon>
        <taxon>BOP clade</taxon>
        <taxon>Oryzoideae</taxon>
        <taxon>Oryzeae</taxon>
        <taxon>Oryzinae</taxon>
        <taxon>Oryza</taxon>
    </lineage>
</organism>
<dbReference type="Gramene" id="OMERI06G19170.1">
    <property type="protein sequence ID" value="OMERI06G19170.1"/>
    <property type="gene ID" value="OMERI06G19170"/>
</dbReference>
<accession>A0A0E0E2Y9</accession>
<sequence>MGNREGESMQWRLDIMKEIITSLKASTPDFKATSSPPSRVPPSATPTTCLTKCPNNVNPHVMASSSRLNEETAPMIFLELGDVKDKVHDPYIVT</sequence>
<dbReference type="Proteomes" id="UP000008021">
    <property type="component" value="Chromosome 6"/>
</dbReference>
<reference evidence="2" key="2">
    <citation type="submission" date="2018-05" db="EMBL/GenBank/DDBJ databases">
        <title>OmerRS3 (Oryza meridionalis Reference Sequence Version 3).</title>
        <authorList>
            <person name="Zhang J."/>
            <person name="Kudrna D."/>
            <person name="Lee S."/>
            <person name="Talag J."/>
            <person name="Welchert J."/>
            <person name="Wing R.A."/>
        </authorList>
    </citation>
    <scope>NUCLEOTIDE SEQUENCE [LARGE SCALE GENOMIC DNA]</scope>
    <source>
        <strain evidence="2">cv. OR44</strain>
    </source>
</reference>
<protein>
    <submittedName>
        <fullName evidence="2">Uncharacterized protein</fullName>
    </submittedName>
</protein>
<name>A0A0E0E2Y9_9ORYZ</name>
<keyword evidence="3" id="KW-1185">Reference proteome</keyword>
<dbReference type="HOGENOM" id="CLU_2389880_0_0_1"/>
<evidence type="ECO:0000313" key="2">
    <source>
        <dbReference type="EnsemblPlants" id="OMERI06G19170.1"/>
    </source>
</evidence>
<feature type="region of interest" description="Disordered" evidence="1">
    <location>
        <begin position="26"/>
        <end position="47"/>
    </location>
</feature>
<evidence type="ECO:0000256" key="1">
    <source>
        <dbReference type="SAM" id="MobiDB-lite"/>
    </source>
</evidence>